<keyword evidence="3 4" id="KW-0539">Nucleus</keyword>
<gene>
    <name evidence="7" type="ORF">BXYJ_LOCUS13094</name>
</gene>
<dbReference type="InterPro" id="IPR036420">
    <property type="entry name" value="BRCT_dom_sf"/>
</dbReference>
<name>A0A1I7RXE8_BURXY</name>
<evidence type="ECO:0000313" key="10">
    <source>
        <dbReference type="WBParaSite" id="BXY_0541400.1"/>
    </source>
</evidence>
<evidence type="ECO:0000256" key="4">
    <source>
        <dbReference type="HAMAP-Rule" id="MF_03028"/>
    </source>
</evidence>
<dbReference type="GO" id="GO:0043021">
    <property type="term" value="F:ribonucleoprotein complex binding"/>
    <property type="evidence" value="ECO:0007669"/>
    <property type="project" value="UniProtKB-UniRule"/>
</dbReference>
<dbReference type="Proteomes" id="UP000582659">
    <property type="component" value="Unassembled WGS sequence"/>
</dbReference>
<evidence type="ECO:0000313" key="7">
    <source>
        <dbReference type="EMBL" id="CAD5233003.1"/>
    </source>
</evidence>
<evidence type="ECO:0000256" key="5">
    <source>
        <dbReference type="SAM" id="MobiDB-lite"/>
    </source>
</evidence>
<sequence>MTKAKKAGTSGAATAFVSRNKALRKLQLSLKDFRRLCIIKGIYPREPLHRKKAQGGSNENRVLYTLKDIKYLQNEPLIDKFRQDKVFMRKIKTARRKREQERVDKLLNNRPEFELDHIVRERYPTFTSAIRDLDDCLCLIAAFAVLPQTRVIRKQLLDDCRRFLAEFYHYIIEAHALTKVFVSIKGIYYQASIYGEKVTWLVGHEQRAVGRLKDQKVDLPVMTTFVQFYTTMLKFVNFRLYKTLGLYYPPKMAFEEENHYEADEVITDKVYSIAKPIVKKAEGNEEPQAEIDTFDAEETSEALAERLREAEKLRSLFAKNYFWLSREVPKEALTLVIRNSGGHVCWDDCPAKLYDENSPMITHVIVDRPVTKVDTSKKFVQPQWVFDSFNARKLLPEQRYAPGAKLPPHLSPFVEERIGDYIPIERIEQLKEDGKDVTHLLEDMNTTINVQAPKKKPVVQPKVHAVNLETGVEVKKGRVHRENPQQKINEEGHDLKMREMMIPKRFKRAYKKIKHGQKEKKKEVRKMHAKRQTAES</sequence>
<dbReference type="CDD" id="cd17709">
    <property type="entry name" value="BRCT_pescadillo_like"/>
    <property type="match status" value="1"/>
</dbReference>
<dbReference type="InterPro" id="IPR001357">
    <property type="entry name" value="BRCT_dom"/>
</dbReference>
<reference evidence="7" key="2">
    <citation type="submission" date="2020-09" db="EMBL/GenBank/DDBJ databases">
        <authorList>
            <person name="Kikuchi T."/>
        </authorList>
    </citation>
    <scope>NUCLEOTIDE SEQUENCE</scope>
    <source>
        <strain evidence="7">Ka4C1</strain>
    </source>
</reference>
<dbReference type="GO" id="GO:0030687">
    <property type="term" value="C:preribosome, large subunit precursor"/>
    <property type="evidence" value="ECO:0007669"/>
    <property type="project" value="UniProtKB-UniRule"/>
</dbReference>
<organism evidence="8 10">
    <name type="scientific">Bursaphelenchus xylophilus</name>
    <name type="common">Pinewood nematode worm</name>
    <name type="synonym">Aphelenchoides xylophilus</name>
    <dbReference type="NCBI Taxonomy" id="6326"/>
    <lineage>
        <taxon>Eukaryota</taxon>
        <taxon>Metazoa</taxon>
        <taxon>Ecdysozoa</taxon>
        <taxon>Nematoda</taxon>
        <taxon>Chromadorea</taxon>
        <taxon>Rhabditida</taxon>
        <taxon>Tylenchina</taxon>
        <taxon>Tylenchomorpha</taxon>
        <taxon>Aphelenchoidea</taxon>
        <taxon>Aphelenchoididae</taxon>
        <taxon>Bursaphelenchus</taxon>
    </lineage>
</organism>
<dbReference type="GO" id="GO:0003723">
    <property type="term" value="F:RNA binding"/>
    <property type="evidence" value="ECO:0007669"/>
    <property type="project" value="TreeGrafter"/>
</dbReference>
<accession>A0A1I7RXE8</accession>
<dbReference type="AlphaFoldDB" id="A0A1I7RXE8"/>
<feature type="region of interest" description="Disordered" evidence="5">
    <location>
        <begin position="512"/>
        <end position="536"/>
    </location>
</feature>
<dbReference type="SMR" id="A0A1I7RXE8"/>
<keyword evidence="2 4" id="KW-0698">rRNA processing</keyword>
<dbReference type="PROSITE" id="PS50172">
    <property type="entry name" value="BRCT"/>
    <property type="match status" value="1"/>
</dbReference>
<dbReference type="PANTHER" id="PTHR12221">
    <property type="entry name" value="PESCADILLO - RELATED"/>
    <property type="match status" value="1"/>
</dbReference>
<evidence type="ECO:0000256" key="3">
    <source>
        <dbReference type="ARBA" id="ARBA00023242"/>
    </source>
</evidence>
<evidence type="ECO:0000313" key="9">
    <source>
        <dbReference type="Proteomes" id="UP000659654"/>
    </source>
</evidence>
<proteinExistence type="inferred from homology"/>
<evidence type="ECO:0000256" key="2">
    <source>
        <dbReference type="ARBA" id="ARBA00022552"/>
    </source>
</evidence>
<keyword evidence="9" id="KW-1185">Reference proteome</keyword>
<comment type="subcellular location">
    <subcellularLocation>
        <location evidence="4">Nucleus</location>
        <location evidence="4">Nucleolus</location>
    </subcellularLocation>
    <subcellularLocation>
        <location evidence="4">Nucleus</location>
        <location evidence="4">Nucleoplasm</location>
    </subcellularLocation>
</comment>
<dbReference type="HAMAP" id="MF_03028">
    <property type="entry name" value="Pescadillo"/>
    <property type="match status" value="1"/>
</dbReference>
<dbReference type="GO" id="GO:0000466">
    <property type="term" value="P:maturation of 5.8S rRNA from tricistronic rRNA transcript (SSU-rRNA, 5.8S rRNA, LSU-rRNA)"/>
    <property type="evidence" value="ECO:0007669"/>
    <property type="project" value="UniProtKB-UniRule"/>
</dbReference>
<dbReference type="Proteomes" id="UP000095284">
    <property type="component" value="Unplaced"/>
</dbReference>
<dbReference type="GO" id="GO:0070545">
    <property type="term" value="C:PeBoW complex"/>
    <property type="evidence" value="ECO:0007669"/>
    <property type="project" value="TreeGrafter"/>
</dbReference>
<dbReference type="PANTHER" id="PTHR12221:SF6">
    <property type="entry name" value="PESCADILLO HOMOLOG"/>
    <property type="match status" value="1"/>
</dbReference>
<dbReference type="eggNOG" id="KOG2481">
    <property type="taxonomic scope" value="Eukaryota"/>
</dbReference>
<dbReference type="Pfam" id="PF06732">
    <property type="entry name" value="Pescadillo_N"/>
    <property type="match status" value="1"/>
</dbReference>
<dbReference type="Proteomes" id="UP000659654">
    <property type="component" value="Unassembled WGS sequence"/>
</dbReference>
<evidence type="ECO:0000256" key="1">
    <source>
        <dbReference type="ARBA" id="ARBA00022517"/>
    </source>
</evidence>
<evidence type="ECO:0000259" key="6">
    <source>
        <dbReference type="PROSITE" id="PS50172"/>
    </source>
</evidence>
<dbReference type="WBParaSite" id="BXY_0541400.1">
    <property type="protein sequence ID" value="BXY_0541400.1"/>
    <property type="gene ID" value="BXY_0541400"/>
</dbReference>
<dbReference type="GO" id="GO:0005654">
    <property type="term" value="C:nucleoplasm"/>
    <property type="evidence" value="ECO:0007669"/>
    <property type="project" value="UniProtKB-SubCell"/>
</dbReference>
<feature type="domain" description="BRCT" evidence="6">
    <location>
        <begin position="312"/>
        <end position="402"/>
    </location>
</feature>
<protein>
    <recommendedName>
        <fullName evidence="4">Pescadillo homolog</fullName>
    </recommendedName>
</protein>
<dbReference type="Gene3D" id="3.40.50.10190">
    <property type="entry name" value="BRCT domain"/>
    <property type="match status" value="1"/>
</dbReference>
<dbReference type="EMBL" id="CAJFCV020000005">
    <property type="protein sequence ID" value="CAG9126338.1"/>
    <property type="molecule type" value="Genomic_DNA"/>
</dbReference>
<keyword evidence="1 4" id="KW-0690">Ribosome biogenesis</keyword>
<dbReference type="EMBL" id="CAJFDI010000005">
    <property type="protein sequence ID" value="CAD5233003.1"/>
    <property type="molecule type" value="Genomic_DNA"/>
</dbReference>
<comment type="similarity">
    <text evidence="4">Belongs to the pescadillo family.</text>
</comment>
<dbReference type="GO" id="GO:0000463">
    <property type="term" value="P:maturation of LSU-rRNA from tricistronic rRNA transcript (SSU-rRNA, 5.8S rRNA, LSU-rRNA)"/>
    <property type="evidence" value="ECO:0007669"/>
    <property type="project" value="UniProtKB-UniRule"/>
</dbReference>
<comment type="function">
    <text evidence="4">Required for maturation of ribosomal RNAs and formation of the large ribosomal subunit.</text>
</comment>
<dbReference type="OrthoDB" id="10264910at2759"/>
<dbReference type="SUPFAM" id="SSF52113">
    <property type="entry name" value="BRCT domain"/>
    <property type="match status" value="1"/>
</dbReference>
<reference evidence="10" key="1">
    <citation type="submission" date="2016-11" db="UniProtKB">
        <authorList>
            <consortium name="WormBaseParasite"/>
        </authorList>
    </citation>
    <scope>IDENTIFICATION</scope>
</reference>
<evidence type="ECO:0000313" key="8">
    <source>
        <dbReference type="Proteomes" id="UP000095284"/>
    </source>
</evidence>
<dbReference type="InterPro" id="IPR010613">
    <property type="entry name" value="PES"/>
</dbReference>